<gene>
    <name evidence="1" type="ORF">M8744_09185</name>
</gene>
<keyword evidence="2" id="KW-1185">Reference proteome</keyword>
<organism evidence="1 2">
    <name type="scientific">Lutimaribacter degradans</name>
    <dbReference type="NCBI Taxonomy" id="2945989"/>
    <lineage>
        <taxon>Bacteria</taxon>
        <taxon>Pseudomonadati</taxon>
        <taxon>Pseudomonadota</taxon>
        <taxon>Alphaproteobacteria</taxon>
        <taxon>Rhodobacterales</taxon>
        <taxon>Roseobacteraceae</taxon>
        <taxon>Lutimaribacter</taxon>
    </lineage>
</organism>
<name>A0ACC5ZY94_9RHOB</name>
<dbReference type="Proteomes" id="UP001203036">
    <property type="component" value="Unassembled WGS sequence"/>
</dbReference>
<comment type="caution">
    <text evidence="1">The sequence shown here is derived from an EMBL/GenBank/DDBJ whole genome shotgun (WGS) entry which is preliminary data.</text>
</comment>
<proteinExistence type="predicted"/>
<protein>
    <submittedName>
        <fullName evidence="1">FAD-binding oxidoreductase</fullName>
    </submittedName>
</protein>
<accession>A0ACC5ZY94</accession>
<dbReference type="EMBL" id="JAMQGO010000005">
    <property type="protein sequence ID" value="MCM2562319.1"/>
    <property type="molecule type" value="Genomic_DNA"/>
</dbReference>
<evidence type="ECO:0000313" key="2">
    <source>
        <dbReference type="Proteomes" id="UP001203036"/>
    </source>
</evidence>
<evidence type="ECO:0000313" key="1">
    <source>
        <dbReference type="EMBL" id="MCM2562319.1"/>
    </source>
</evidence>
<sequence>MQDFRTEELAGWGRYPRCPGPVARPRHAEAVGALIGAGGVIARGNGRAYGDSAMGAAATLDLRRLNRMLSFDDQAGRLVAEAGVLLGDVIATFLPRGWFPWVTPGTKFVTLGGAIAADVHGKNHHRDGAFGTFVDWIDVMGADGEVVRASRDENSELFAWTLGGMGLTGVILRAAIRLRPVESGWIAQTTIPAQNLAEAMDAFEAADDASYSVAWIDCLASGAALGRSLVMTGEHVQADDLPPDRRTHPYRTPRKRQLSMPFDAPTAALNRFSVGAFNALYWRRGLRAPRKALVDWDSYFYPLDAILGWNRIYGRRGFVQFQCALPLNASEAGLRALLSETAVAGQGSILAVLKRFGPQQSRFSFPMAGYTLALDFPANARTLALLDRLDAIAADHGGRFYLAKDARLSAATLHRADPRAAAFRAMRRETGCDRAFASAQSERLLL</sequence>
<reference evidence="1" key="1">
    <citation type="submission" date="2022-06" db="EMBL/GenBank/DDBJ databases">
        <title>Lutimaribacter sp. EGI FJ00013, a novel bacterium isolated from a salt lake sediment enrichment.</title>
        <authorList>
            <person name="Gao L."/>
            <person name="Fang B.-Z."/>
            <person name="Li W.-J."/>
        </authorList>
    </citation>
    <scope>NUCLEOTIDE SEQUENCE</scope>
    <source>
        <strain evidence="1">EGI FJ00013</strain>
    </source>
</reference>